<dbReference type="EMBL" id="RDQH01000336">
    <property type="protein sequence ID" value="RXH88318.1"/>
    <property type="molecule type" value="Genomic_DNA"/>
</dbReference>
<keyword evidence="3" id="KW-1185">Reference proteome</keyword>
<feature type="region of interest" description="Disordered" evidence="1">
    <location>
        <begin position="1"/>
        <end position="31"/>
    </location>
</feature>
<evidence type="ECO:0000313" key="2">
    <source>
        <dbReference type="EMBL" id="RXH88318.1"/>
    </source>
</evidence>
<accession>A0A498IYC2</accession>
<organism evidence="2 3">
    <name type="scientific">Malus domestica</name>
    <name type="common">Apple</name>
    <name type="synonym">Pyrus malus</name>
    <dbReference type="NCBI Taxonomy" id="3750"/>
    <lineage>
        <taxon>Eukaryota</taxon>
        <taxon>Viridiplantae</taxon>
        <taxon>Streptophyta</taxon>
        <taxon>Embryophyta</taxon>
        <taxon>Tracheophyta</taxon>
        <taxon>Spermatophyta</taxon>
        <taxon>Magnoliopsida</taxon>
        <taxon>eudicotyledons</taxon>
        <taxon>Gunneridae</taxon>
        <taxon>Pentapetalae</taxon>
        <taxon>rosids</taxon>
        <taxon>fabids</taxon>
        <taxon>Rosales</taxon>
        <taxon>Rosaceae</taxon>
        <taxon>Amygdaloideae</taxon>
        <taxon>Maleae</taxon>
        <taxon>Malus</taxon>
    </lineage>
</organism>
<dbReference type="Proteomes" id="UP000290289">
    <property type="component" value="Chromosome 10"/>
</dbReference>
<dbReference type="AlphaFoldDB" id="A0A498IYC2"/>
<proteinExistence type="predicted"/>
<reference evidence="2 3" key="1">
    <citation type="submission" date="2018-10" db="EMBL/GenBank/DDBJ databases">
        <title>A high-quality apple genome assembly.</title>
        <authorList>
            <person name="Hu J."/>
        </authorList>
    </citation>
    <scope>NUCLEOTIDE SEQUENCE [LARGE SCALE GENOMIC DNA]</scope>
    <source>
        <strain evidence="3">cv. HFTH1</strain>
        <tissue evidence="2">Young leaf</tissue>
    </source>
</reference>
<protein>
    <submittedName>
        <fullName evidence="2">Uncharacterized protein</fullName>
    </submittedName>
</protein>
<evidence type="ECO:0000256" key="1">
    <source>
        <dbReference type="SAM" id="MobiDB-lite"/>
    </source>
</evidence>
<name>A0A498IYC2_MALDO</name>
<sequence>MEDDDRGAIDEKSVDTLIGEDHRGEGFGNGRDDLDGLHIVDELGSEVDERVIYPEFNEEANMDDPNFEKGLKFKDVSQLREAL</sequence>
<comment type="caution">
    <text evidence="2">The sequence shown here is derived from an EMBL/GenBank/DDBJ whole genome shotgun (WGS) entry which is preliminary data.</text>
</comment>
<evidence type="ECO:0000313" key="3">
    <source>
        <dbReference type="Proteomes" id="UP000290289"/>
    </source>
</evidence>
<gene>
    <name evidence="2" type="ORF">DVH24_042389</name>
</gene>